<organism evidence="2 3">
    <name type="scientific">Prochlorococcus marinus (strain MIT 9301)</name>
    <dbReference type="NCBI Taxonomy" id="167546"/>
    <lineage>
        <taxon>Bacteria</taxon>
        <taxon>Bacillati</taxon>
        <taxon>Cyanobacteriota</taxon>
        <taxon>Cyanophyceae</taxon>
        <taxon>Synechococcales</taxon>
        <taxon>Prochlorococcaceae</taxon>
        <taxon>Prochlorococcus</taxon>
    </lineage>
</organism>
<evidence type="ECO:0000313" key="3">
    <source>
        <dbReference type="Proteomes" id="UP000001430"/>
    </source>
</evidence>
<name>A3PE86_PROM0</name>
<sequence length="328" mass="38859">MNKDFIIIDKPQLAELVIIIDGYWGSGKSLLFALIDDLRIFEKSIIDETIEHALALNYCGEISDLGLKTIINQRKDLLIFNNQIARCSNIRLSDLTGPRNFYDFFRIIKDSFKKYNSKILSRKIISGKINLPIMIHCSVGSLNKLLELYGEKLYYSHSSRNPIDVFEHTLEYYINLYDNPSMFDILLCKSKDKLSIPWFLKSIEKDIYDLIGNSFEELTLLTIATYTRILIENKKKFDNHKNIKFVDFDKLVSSPELQIFNFNKHFLNKEKFKKIKYKKYNLPRNLNKIRTSREENLMKIKNLSVKKEILNYFLNYVEIYEKEFDLIY</sequence>
<dbReference type="KEGG" id="pmg:P9301_14381"/>
<feature type="domain" description="KAP NTPase" evidence="1">
    <location>
        <begin position="7"/>
        <end position="249"/>
    </location>
</feature>
<dbReference type="OrthoDB" id="10020135at2"/>
<reference evidence="2 3" key="1">
    <citation type="journal article" date="2007" name="PLoS Genet.">
        <title>Patterns and implications of gene gain and loss in the evolution of Prochlorococcus.</title>
        <authorList>
            <person name="Kettler G.C."/>
            <person name="Martiny A.C."/>
            <person name="Huang K."/>
            <person name="Zucker J."/>
            <person name="Coleman M.L."/>
            <person name="Rodrigue S."/>
            <person name="Chen F."/>
            <person name="Lapidus A."/>
            <person name="Ferriera S."/>
            <person name="Johnson J."/>
            <person name="Steglich C."/>
            <person name="Church G.M."/>
            <person name="Richardson P."/>
            <person name="Chisholm S.W."/>
        </authorList>
    </citation>
    <scope>NUCLEOTIDE SEQUENCE [LARGE SCALE GENOMIC DNA]</scope>
    <source>
        <strain evidence="2 3">MIT 9301</strain>
    </source>
</reference>
<keyword evidence="3" id="KW-1185">Reference proteome</keyword>
<accession>A3PE86</accession>
<evidence type="ECO:0000259" key="1">
    <source>
        <dbReference type="Pfam" id="PF07693"/>
    </source>
</evidence>
<protein>
    <recommendedName>
        <fullName evidence="1">KAP NTPase domain-containing protein</fullName>
    </recommendedName>
</protein>
<dbReference type="Pfam" id="PF07693">
    <property type="entry name" value="KAP_NTPase"/>
    <property type="match status" value="1"/>
</dbReference>
<dbReference type="AlphaFoldDB" id="A3PE86"/>
<dbReference type="Proteomes" id="UP000001430">
    <property type="component" value="Chromosome"/>
</dbReference>
<evidence type="ECO:0000313" key="2">
    <source>
        <dbReference type="EMBL" id="ABO18061.1"/>
    </source>
</evidence>
<gene>
    <name evidence="2" type="ordered locus">P9301_14381</name>
</gene>
<dbReference type="EMBL" id="CP000576">
    <property type="protein sequence ID" value="ABO18061.1"/>
    <property type="molecule type" value="Genomic_DNA"/>
</dbReference>
<proteinExistence type="predicted"/>
<dbReference type="InterPro" id="IPR011646">
    <property type="entry name" value="KAP_P-loop"/>
</dbReference>
<dbReference type="HOGENOM" id="CLU_846933_0_0_3"/>
<dbReference type="RefSeq" id="WP_011863370.1">
    <property type="nucleotide sequence ID" value="NC_009091.1"/>
</dbReference>